<dbReference type="EMBL" id="CAFBON010000076">
    <property type="protein sequence ID" value="CAB4986564.1"/>
    <property type="molecule type" value="Genomic_DNA"/>
</dbReference>
<dbReference type="InterPro" id="IPR036514">
    <property type="entry name" value="SGNH_hydro_sf"/>
</dbReference>
<evidence type="ECO:0000313" key="1">
    <source>
        <dbReference type="EMBL" id="CAB4711476.1"/>
    </source>
</evidence>
<reference evidence="3" key="1">
    <citation type="submission" date="2020-05" db="EMBL/GenBank/DDBJ databases">
        <authorList>
            <person name="Chiriac C."/>
            <person name="Salcher M."/>
            <person name="Ghai R."/>
            <person name="Kavagutti S V."/>
        </authorList>
    </citation>
    <scope>NUCLEOTIDE SEQUENCE</scope>
</reference>
<dbReference type="Gene3D" id="3.40.50.1110">
    <property type="entry name" value="SGNH hydrolase"/>
    <property type="match status" value="1"/>
</dbReference>
<dbReference type="SUPFAM" id="SSF52266">
    <property type="entry name" value="SGNH hydrolase"/>
    <property type="match status" value="1"/>
</dbReference>
<protein>
    <submittedName>
        <fullName evidence="3">Unannotated protein</fullName>
    </submittedName>
</protein>
<dbReference type="EMBL" id="CAEZXX010000073">
    <property type="protein sequence ID" value="CAB4711476.1"/>
    <property type="molecule type" value="Genomic_DNA"/>
</dbReference>
<dbReference type="PROSITE" id="PS51318">
    <property type="entry name" value="TAT"/>
    <property type="match status" value="1"/>
</dbReference>
<sequence>MSRRTLLVAAAAATPAALFLKPEAATAGSRPIILSDPTVRAHGPVMFIGDSTSSRLWRTMRKDIAAADIGPFRLDLQPGRSISRRVGWGTNAITSVRNARLQGFDPPAYVLAVGFPDIHRWAANRTPIVTVDGLVALIEPLLREIGADRTVAFLNLYSRKKMPTAAFNGALARLAVTWPNLSVVDWAALARQHRGWHISDGYHFTYFGARQRQKFIAQTMIDASKRSAYGRSLHP</sequence>
<gene>
    <name evidence="1" type="ORF">UFOPK2602_01186</name>
    <name evidence="2" type="ORF">UFOPK3001_01170</name>
    <name evidence="3" type="ORF">UFOPK3954_00885</name>
</gene>
<dbReference type="AlphaFoldDB" id="A0A6J7N960"/>
<evidence type="ECO:0000313" key="3">
    <source>
        <dbReference type="EMBL" id="CAB4986564.1"/>
    </source>
</evidence>
<organism evidence="3">
    <name type="scientific">freshwater metagenome</name>
    <dbReference type="NCBI Taxonomy" id="449393"/>
    <lineage>
        <taxon>unclassified sequences</taxon>
        <taxon>metagenomes</taxon>
        <taxon>ecological metagenomes</taxon>
    </lineage>
</organism>
<accession>A0A6J7N960</accession>
<dbReference type="InterPro" id="IPR006311">
    <property type="entry name" value="TAT_signal"/>
</dbReference>
<name>A0A6J7N960_9ZZZZ</name>
<proteinExistence type="predicted"/>
<dbReference type="EMBL" id="CAFAAJ010000065">
    <property type="protein sequence ID" value="CAB4804663.1"/>
    <property type="molecule type" value="Genomic_DNA"/>
</dbReference>
<evidence type="ECO:0000313" key="2">
    <source>
        <dbReference type="EMBL" id="CAB4804663.1"/>
    </source>
</evidence>